<evidence type="ECO:0000313" key="5">
    <source>
        <dbReference type="Proteomes" id="UP001500253"/>
    </source>
</evidence>
<dbReference type="Proteomes" id="UP001500253">
    <property type="component" value="Unassembled WGS sequence"/>
</dbReference>
<comment type="caution">
    <text evidence="4">The sequence shown here is derived from an EMBL/GenBank/DDBJ whole genome shotgun (WGS) entry which is preliminary data.</text>
</comment>
<feature type="chain" id="PRO_5047395831" description="PepSY domain-containing protein" evidence="2">
    <location>
        <begin position="20"/>
        <end position="186"/>
    </location>
</feature>
<feature type="compositionally biased region" description="Acidic residues" evidence="1">
    <location>
        <begin position="177"/>
        <end position="186"/>
    </location>
</feature>
<dbReference type="EMBL" id="BAAASD010000010">
    <property type="protein sequence ID" value="GAA2343036.1"/>
    <property type="molecule type" value="Genomic_DNA"/>
</dbReference>
<feature type="domain" description="PepSY" evidence="3">
    <location>
        <begin position="57"/>
        <end position="101"/>
    </location>
</feature>
<dbReference type="Gene3D" id="3.30.505.20">
    <property type="match status" value="1"/>
</dbReference>
<dbReference type="RefSeq" id="WP_346175010.1">
    <property type="nucleotide sequence ID" value="NZ_BAAASD010000010.1"/>
</dbReference>
<name>A0ABN3G349_9ACTN</name>
<evidence type="ECO:0000256" key="2">
    <source>
        <dbReference type="SAM" id="SignalP"/>
    </source>
</evidence>
<dbReference type="Pfam" id="PF03413">
    <property type="entry name" value="PepSY"/>
    <property type="match status" value="1"/>
</dbReference>
<gene>
    <name evidence="4" type="ORF">GCM10010246_30640</name>
</gene>
<accession>A0ABN3G349</accession>
<feature type="region of interest" description="Disordered" evidence="1">
    <location>
        <begin position="158"/>
        <end position="186"/>
    </location>
</feature>
<sequence>MKRITVIAALAAAALTAGAATTVATASGTPASGTTAAGTTTARTTAAGGPAASQSSSLAQAGRAALKAVPGAVASIERDDERPGWEVDVLGKDGTWHEVTVHGDGRVSQKIDRDGEDDVDRTLLRTARFDAVEAAARAGSGVTSVELEGKVWEVERSGKAHDVHVNPTTGTVTAAHEDDDDHEDDD</sequence>
<evidence type="ECO:0000256" key="1">
    <source>
        <dbReference type="SAM" id="MobiDB-lite"/>
    </source>
</evidence>
<protein>
    <recommendedName>
        <fullName evidence="3">PepSY domain-containing protein</fullName>
    </recommendedName>
</protein>
<reference evidence="4 5" key="1">
    <citation type="journal article" date="2019" name="Int. J. Syst. Evol. Microbiol.">
        <title>The Global Catalogue of Microorganisms (GCM) 10K type strain sequencing project: providing services to taxonomists for standard genome sequencing and annotation.</title>
        <authorList>
            <consortium name="The Broad Institute Genomics Platform"/>
            <consortium name="The Broad Institute Genome Sequencing Center for Infectious Disease"/>
            <person name="Wu L."/>
            <person name="Ma J."/>
        </authorList>
    </citation>
    <scope>NUCLEOTIDE SEQUENCE [LARGE SCALE GENOMIC DNA]</scope>
    <source>
        <strain evidence="4 5">JCM 4316</strain>
    </source>
</reference>
<proteinExistence type="predicted"/>
<dbReference type="InterPro" id="IPR025711">
    <property type="entry name" value="PepSY"/>
</dbReference>
<keyword evidence="5" id="KW-1185">Reference proteome</keyword>
<evidence type="ECO:0000313" key="4">
    <source>
        <dbReference type="EMBL" id="GAA2343036.1"/>
    </source>
</evidence>
<organism evidence="4 5">
    <name type="scientific">Streptomyces cuspidosporus</name>
    <dbReference type="NCBI Taxonomy" id="66882"/>
    <lineage>
        <taxon>Bacteria</taxon>
        <taxon>Bacillati</taxon>
        <taxon>Actinomycetota</taxon>
        <taxon>Actinomycetes</taxon>
        <taxon>Kitasatosporales</taxon>
        <taxon>Streptomycetaceae</taxon>
        <taxon>Streptomyces</taxon>
    </lineage>
</organism>
<feature type="signal peptide" evidence="2">
    <location>
        <begin position="1"/>
        <end position="19"/>
    </location>
</feature>
<keyword evidence="2" id="KW-0732">Signal</keyword>
<evidence type="ECO:0000259" key="3">
    <source>
        <dbReference type="Pfam" id="PF03413"/>
    </source>
</evidence>